<comment type="caution">
    <text evidence="2">The sequence shown here is derived from an EMBL/GenBank/DDBJ whole genome shotgun (WGS) entry which is preliminary data.</text>
</comment>
<reference evidence="2" key="2">
    <citation type="submission" date="2021-08" db="EMBL/GenBank/DDBJ databases">
        <authorList>
            <person name="Tani A."/>
            <person name="Ola A."/>
            <person name="Ogura Y."/>
            <person name="Katsura K."/>
            <person name="Hayashi T."/>
        </authorList>
    </citation>
    <scope>NUCLEOTIDE SEQUENCE</scope>
    <source>
        <strain evidence="2">DSM 19015</strain>
    </source>
</reference>
<sequence>MMHRTIETETDAAEGAPSRGLLAKAGAPRLLGRVVAAAGLIGVLSLLALEGTPPGQVARAVPEPVTTGAFVPSSAVVRPAIPLAASAPRYRIDDAQAFEPVRLGPSRLDPTTGLREDVLIQGAFDAIEAPFMRLTVTHGLAAGAAPKLFLTLVRRAADGHGLAVARTGQRGRLETKFGPVETLEATLAGEGHRICTAFAGIGTAPIRIDGWLCAPLGQPPEPRAVACTLDKLVPNGQAEPFVEVAFKTYETRRDPLCRDTSAPPVGAGEGALRRTRKIEAQLRQSAQARP</sequence>
<dbReference type="RefSeq" id="WP_238242423.1">
    <property type="nucleotide sequence ID" value="NZ_BPQP01000006.1"/>
</dbReference>
<reference evidence="2" key="1">
    <citation type="journal article" date="2021" name="Front. Microbiol.">
        <title>Comprehensive Comparative Genomics and Phenotyping of Methylobacterium Species.</title>
        <authorList>
            <person name="Alessa O."/>
            <person name="Ogura Y."/>
            <person name="Fujitani Y."/>
            <person name="Takami H."/>
            <person name="Hayashi T."/>
            <person name="Sahin N."/>
            <person name="Tani A."/>
        </authorList>
    </citation>
    <scope>NUCLEOTIDE SEQUENCE</scope>
    <source>
        <strain evidence="2">DSM 19015</strain>
    </source>
</reference>
<accession>A0ABQ4RSQ5</accession>
<evidence type="ECO:0000256" key="1">
    <source>
        <dbReference type="SAM" id="MobiDB-lite"/>
    </source>
</evidence>
<protein>
    <submittedName>
        <fullName evidence="2">Uncharacterized protein</fullName>
    </submittedName>
</protein>
<keyword evidence="3" id="KW-1185">Reference proteome</keyword>
<feature type="region of interest" description="Disordered" evidence="1">
    <location>
        <begin position="255"/>
        <end position="290"/>
    </location>
</feature>
<gene>
    <name evidence="2" type="ORF">OCOJLMKI_0408</name>
</gene>
<name>A0ABQ4RSQ5_9HYPH</name>
<dbReference type="EMBL" id="BPQP01000006">
    <property type="protein sequence ID" value="GJD93217.1"/>
    <property type="molecule type" value="Genomic_DNA"/>
</dbReference>
<dbReference type="Proteomes" id="UP001055125">
    <property type="component" value="Unassembled WGS sequence"/>
</dbReference>
<organism evidence="2 3">
    <name type="scientific">Methylobacterium iners</name>
    <dbReference type="NCBI Taxonomy" id="418707"/>
    <lineage>
        <taxon>Bacteria</taxon>
        <taxon>Pseudomonadati</taxon>
        <taxon>Pseudomonadota</taxon>
        <taxon>Alphaproteobacteria</taxon>
        <taxon>Hyphomicrobiales</taxon>
        <taxon>Methylobacteriaceae</taxon>
        <taxon>Methylobacterium</taxon>
    </lineage>
</organism>
<evidence type="ECO:0000313" key="3">
    <source>
        <dbReference type="Proteomes" id="UP001055125"/>
    </source>
</evidence>
<proteinExistence type="predicted"/>
<evidence type="ECO:0000313" key="2">
    <source>
        <dbReference type="EMBL" id="GJD93217.1"/>
    </source>
</evidence>